<organism evidence="1 2">
    <name type="scientific">Microbispora amethystogenes</name>
    <dbReference type="NCBI Taxonomy" id="1427754"/>
    <lineage>
        <taxon>Bacteria</taxon>
        <taxon>Bacillati</taxon>
        <taxon>Actinomycetota</taxon>
        <taxon>Actinomycetes</taxon>
        <taxon>Streptosporangiales</taxon>
        <taxon>Streptosporangiaceae</taxon>
        <taxon>Microbispora</taxon>
    </lineage>
</organism>
<sequence length="419" mass="45701">MSDDLPAWAVRLRAERRNRLWSQREMARRLVEAADEDTRPRLSSRETMVRRIKAYEAGHNRPGDPYRVLYARAFALSETELFGESVAAVDSSPSGSDVIDLVAWVEQTNAGDGAISMLAEEAQHVGETHAHIPPQRVLSDVVRLERHTRALLCGGRQRLRQTRELFRIEADLLAHTCILLGDLHRNAAAMTHGTAAVVCAEEAGTSPAVALSAQAKTERWRRRFAASADLARQGYECSPPTPLRVLLASQEANAAGLLGDRTRAREALRRAEEAAQGQQARDSGVSPWSCPRPRQALYALSVALQAGNPEEALHAARTAESAWASGDQCVPATWAQIRFGAANAYAMMGDLHGAAEQIAPVMGMPPEFRMSTVTNYLVELDARLDDRRFLGSGVTVSLREQIRDFTSAAMSAVGSGDDS</sequence>
<dbReference type="EMBL" id="BOOB01000039">
    <property type="protein sequence ID" value="GIH34798.1"/>
    <property type="molecule type" value="Genomic_DNA"/>
</dbReference>
<accession>A0ABQ4FJ13</accession>
<dbReference type="Proteomes" id="UP000651728">
    <property type="component" value="Unassembled WGS sequence"/>
</dbReference>
<proteinExistence type="predicted"/>
<keyword evidence="2" id="KW-1185">Reference proteome</keyword>
<protein>
    <recommendedName>
        <fullName evidence="3">HTH cro/C1-type domain-containing protein</fullName>
    </recommendedName>
</protein>
<comment type="caution">
    <text evidence="1">The sequence shown here is derived from an EMBL/GenBank/DDBJ whole genome shotgun (WGS) entry which is preliminary data.</text>
</comment>
<name>A0ABQ4FJ13_9ACTN</name>
<evidence type="ECO:0000313" key="2">
    <source>
        <dbReference type="Proteomes" id="UP000651728"/>
    </source>
</evidence>
<gene>
    <name evidence="1" type="ORF">Mam01_49620</name>
</gene>
<dbReference type="RefSeq" id="WP_204287588.1">
    <property type="nucleotide sequence ID" value="NZ_BAABEJ010000012.1"/>
</dbReference>
<evidence type="ECO:0008006" key="3">
    <source>
        <dbReference type="Google" id="ProtNLM"/>
    </source>
</evidence>
<evidence type="ECO:0000313" key="1">
    <source>
        <dbReference type="EMBL" id="GIH34798.1"/>
    </source>
</evidence>
<reference evidence="1 2" key="1">
    <citation type="submission" date="2021-01" db="EMBL/GenBank/DDBJ databases">
        <title>Whole genome shotgun sequence of Microbispora amethystogenes NBRC 101907.</title>
        <authorList>
            <person name="Komaki H."/>
            <person name="Tamura T."/>
        </authorList>
    </citation>
    <scope>NUCLEOTIDE SEQUENCE [LARGE SCALE GENOMIC DNA]</scope>
    <source>
        <strain evidence="1 2">NBRC 101907</strain>
    </source>
</reference>